<dbReference type="EMBL" id="CAJOBP010043573">
    <property type="protein sequence ID" value="CAF4774430.1"/>
    <property type="molecule type" value="Genomic_DNA"/>
</dbReference>
<sequence>VFTGKDLQRSTGRSYLSSQIRSEASDENRGKTVNEYLYCERRSRSIDHETEWSFYSSAAPH</sequence>
<dbReference type="AlphaFoldDB" id="A0A821MXH8"/>
<evidence type="ECO:0000313" key="2">
    <source>
        <dbReference type="EMBL" id="CAF4774430.1"/>
    </source>
</evidence>
<protein>
    <submittedName>
        <fullName evidence="2">Uncharacterized protein</fullName>
    </submittedName>
</protein>
<gene>
    <name evidence="2" type="ORF">UJA718_LOCUS40066</name>
</gene>
<dbReference type="Proteomes" id="UP000663873">
    <property type="component" value="Unassembled WGS sequence"/>
</dbReference>
<feature type="region of interest" description="Disordered" evidence="1">
    <location>
        <begin position="1"/>
        <end position="32"/>
    </location>
</feature>
<feature type="compositionally biased region" description="Basic and acidic residues" evidence="1">
    <location>
        <begin position="23"/>
        <end position="32"/>
    </location>
</feature>
<name>A0A821MXH8_9BILA</name>
<evidence type="ECO:0000313" key="3">
    <source>
        <dbReference type="Proteomes" id="UP000663873"/>
    </source>
</evidence>
<accession>A0A821MXH8</accession>
<comment type="caution">
    <text evidence="2">The sequence shown here is derived from an EMBL/GenBank/DDBJ whole genome shotgun (WGS) entry which is preliminary data.</text>
</comment>
<reference evidence="2" key="1">
    <citation type="submission" date="2021-02" db="EMBL/GenBank/DDBJ databases">
        <authorList>
            <person name="Nowell W R."/>
        </authorList>
    </citation>
    <scope>NUCLEOTIDE SEQUENCE</scope>
</reference>
<proteinExistence type="predicted"/>
<feature type="compositionally biased region" description="Polar residues" evidence="1">
    <location>
        <begin position="9"/>
        <end position="22"/>
    </location>
</feature>
<feature type="non-terminal residue" evidence="2">
    <location>
        <position position="1"/>
    </location>
</feature>
<evidence type="ECO:0000256" key="1">
    <source>
        <dbReference type="SAM" id="MobiDB-lite"/>
    </source>
</evidence>
<organism evidence="2 3">
    <name type="scientific">Rotaria socialis</name>
    <dbReference type="NCBI Taxonomy" id="392032"/>
    <lineage>
        <taxon>Eukaryota</taxon>
        <taxon>Metazoa</taxon>
        <taxon>Spiralia</taxon>
        <taxon>Gnathifera</taxon>
        <taxon>Rotifera</taxon>
        <taxon>Eurotatoria</taxon>
        <taxon>Bdelloidea</taxon>
        <taxon>Philodinida</taxon>
        <taxon>Philodinidae</taxon>
        <taxon>Rotaria</taxon>
    </lineage>
</organism>
<keyword evidence="3" id="KW-1185">Reference proteome</keyword>